<evidence type="ECO:0000256" key="3">
    <source>
        <dbReference type="ARBA" id="ARBA00023002"/>
    </source>
</evidence>
<dbReference type="Gene3D" id="3.40.50.720">
    <property type="entry name" value="NAD(P)-binding Rossmann-like Domain"/>
    <property type="match status" value="1"/>
</dbReference>
<comment type="similarity">
    <text evidence="1">Belongs to the short-chain dehydrogenases/reductases (SDR) family.</text>
</comment>
<comment type="catalytic activity">
    <reaction evidence="4">
        <text>a (3R)-hydroxyacyl-[ACP] + NADP(+) = a 3-oxoacyl-[ACP] + NADPH + H(+)</text>
        <dbReference type="Rhea" id="RHEA:17397"/>
        <dbReference type="Rhea" id="RHEA-COMP:9916"/>
        <dbReference type="Rhea" id="RHEA-COMP:9945"/>
        <dbReference type="ChEBI" id="CHEBI:15378"/>
        <dbReference type="ChEBI" id="CHEBI:57783"/>
        <dbReference type="ChEBI" id="CHEBI:58349"/>
        <dbReference type="ChEBI" id="CHEBI:78776"/>
        <dbReference type="ChEBI" id="CHEBI:78827"/>
        <dbReference type="EC" id="1.1.1.100"/>
    </reaction>
</comment>
<dbReference type="GO" id="GO:0004316">
    <property type="term" value="F:3-oxoacyl-[acyl-carrier-protein] reductase (NADPH) activity"/>
    <property type="evidence" value="ECO:0007669"/>
    <property type="project" value="UniProtKB-EC"/>
</dbReference>
<comment type="caution">
    <text evidence="8">The sequence shown here is derived from an EMBL/GenBank/DDBJ whole genome shotgun (WGS) entry which is preliminary data.</text>
</comment>
<dbReference type="NCBIfam" id="TIGR01830">
    <property type="entry name" value="3oxo_ACP_reduc"/>
    <property type="match status" value="1"/>
</dbReference>
<feature type="active site" description="Proton acceptor" evidence="5">
    <location>
        <position position="152"/>
    </location>
</feature>
<keyword evidence="6" id="KW-0521">NADP</keyword>
<evidence type="ECO:0000256" key="2">
    <source>
        <dbReference type="ARBA" id="ARBA00012948"/>
    </source>
</evidence>
<protein>
    <recommendedName>
        <fullName evidence="2">3-oxoacyl-[acyl-carrier-protein] reductase</fullName>
        <ecNumber evidence="2">1.1.1.100</ecNumber>
    </recommendedName>
</protein>
<feature type="binding site" evidence="6">
    <location>
        <position position="38"/>
    </location>
    <ligand>
        <name>NADP(+)</name>
        <dbReference type="ChEBI" id="CHEBI:58349"/>
    </ligand>
</feature>
<dbReference type="Pfam" id="PF13561">
    <property type="entry name" value="adh_short_C2"/>
    <property type="match status" value="1"/>
</dbReference>
<dbReference type="InterPro" id="IPR036291">
    <property type="entry name" value="NAD(P)-bd_dom_sf"/>
</dbReference>
<evidence type="ECO:0000313" key="8">
    <source>
        <dbReference type="EMBL" id="CAG7589206.1"/>
    </source>
</evidence>
<organism evidence="8 9">
    <name type="scientific">Hyalomma marginatum</name>
    <dbReference type="NCBI Taxonomy" id="34627"/>
    <lineage>
        <taxon>Eukaryota</taxon>
        <taxon>Metazoa</taxon>
        <taxon>Ecdysozoa</taxon>
        <taxon>Arthropoda</taxon>
        <taxon>Chelicerata</taxon>
        <taxon>Arachnida</taxon>
        <taxon>Acari</taxon>
        <taxon>Parasitiformes</taxon>
        <taxon>Ixodida</taxon>
        <taxon>Ixodoidea</taxon>
        <taxon>Ixodidae</taxon>
        <taxon>Hyalomminae</taxon>
        <taxon>Hyalomma</taxon>
    </lineage>
</organism>
<evidence type="ECO:0000259" key="7">
    <source>
        <dbReference type="SMART" id="SM00822"/>
    </source>
</evidence>
<dbReference type="SUPFAM" id="SSF51735">
    <property type="entry name" value="NAD(P)-binding Rossmann-fold domains"/>
    <property type="match status" value="1"/>
</dbReference>
<dbReference type="NCBIfam" id="NF009466">
    <property type="entry name" value="PRK12826.1-2"/>
    <property type="match status" value="1"/>
</dbReference>
<dbReference type="PRINTS" id="PR00081">
    <property type="entry name" value="GDHRDH"/>
</dbReference>
<dbReference type="SMART" id="SM00822">
    <property type="entry name" value="PKS_KR"/>
    <property type="match status" value="1"/>
</dbReference>
<dbReference type="GO" id="GO:0006633">
    <property type="term" value="P:fatty acid biosynthetic process"/>
    <property type="evidence" value="ECO:0007669"/>
    <property type="project" value="InterPro"/>
</dbReference>
<dbReference type="InterPro" id="IPR002347">
    <property type="entry name" value="SDR_fam"/>
</dbReference>
<feature type="binding site" evidence="6">
    <location>
        <position position="87"/>
    </location>
    <ligand>
        <name>NADP(+)</name>
        <dbReference type="ChEBI" id="CHEBI:58349"/>
    </ligand>
</feature>
<dbReference type="PRINTS" id="PR00080">
    <property type="entry name" value="SDRFAMILY"/>
</dbReference>
<dbReference type="InterPro" id="IPR011284">
    <property type="entry name" value="3oxo_ACP_reduc"/>
</dbReference>
<gene>
    <name evidence="8" type="ORF">MHYMCMPASI_00109</name>
</gene>
<dbReference type="Proteomes" id="UP000837675">
    <property type="component" value="Unassembled WGS sequence"/>
</dbReference>
<dbReference type="PANTHER" id="PTHR42879">
    <property type="entry name" value="3-OXOACYL-(ACYL-CARRIER-PROTEIN) REDUCTASE"/>
    <property type="match status" value="1"/>
</dbReference>
<keyword evidence="9" id="KW-1185">Reference proteome</keyword>
<name>A0A8S4BTK4_9ACAR</name>
<keyword evidence="3" id="KW-0560">Oxidoreductase</keyword>
<evidence type="ECO:0000256" key="4">
    <source>
        <dbReference type="ARBA" id="ARBA00048508"/>
    </source>
</evidence>
<dbReference type="InterPro" id="IPR057326">
    <property type="entry name" value="KR_dom"/>
</dbReference>
<evidence type="ECO:0000313" key="9">
    <source>
        <dbReference type="Proteomes" id="UP000837675"/>
    </source>
</evidence>
<evidence type="ECO:0000256" key="6">
    <source>
        <dbReference type="PIRSR" id="PIRSR611284-2"/>
    </source>
</evidence>
<evidence type="ECO:0000256" key="5">
    <source>
        <dbReference type="PIRSR" id="PIRSR611284-1"/>
    </source>
</evidence>
<dbReference type="InterPro" id="IPR020904">
    <property type="entry name" value="Sc_DH/Rdtase_CS"/>
</dbReference>
<dbReference type="CDD" id="cd05333">
    <property type="entry name" value="BKR_SDR_c"/>
    <property type="match status" value="1"/>
</dbReference>
<evidence type="ECO:0000256" key="1">
    <source>
        <dbReference type="ARBA" id="ARBA00006484"/>
    </source>
</evidence>
<feature type="domain" description="Ketoreductase" evidence="7">
    <location>
        <begin position="7"/>
        <end position="183"/>
    </location>
</feature>
<proteinExistence type="inferred from homology"/>
<dbReference type="FunFam" id="3.40.50.720:FF:000173">
    <property type="entry name" value="3-oxoacyl-[acyl-carrier protein] reductase"/>
    <property type="match status" value="1"/>
</dbReference>
<dbReference type="GO" id="GO:0051287">
    <property type="term" value="F:NAD binding"/>
    <property type="evidence" value="ECO:0007669"/>
    <property type="project" value="InterPro"/>
</dbReference>
<dbReference type="PANTHER" id="PTHR42879:SF2">
    <property type="entry name" value="3-OXOACYL-[ACYL-CARRIER-PROTEIN] REDUCTASE FABG"/>
    <property type="match status" value="1"/>
</dbReference>
<sequence>MFNLTGTNTLVTGATGGLGLAIVRKLHEAGANVIASATKLENLNKLKSEYKDHLNIIKCDLANPVETEKLLDQAEEIAGEISIVVCNAGLCRDNLAMRMSDEEWDTVLNINLTSVFRLNRAAIKKMIRRRYGRIINISSVVGLTGNIGQANYTATKAGLIGMSKSLAAEIATRGITINCIAPGFITSPMTEHLPQEIKDSIIKKIPMAKMGHPDDIANGVLFLALKESAYITGQTLHINGGMLMI</sequence>
<dbReference type="InterPro" id="IPR050259">
    <property type="entry name" value="SDR"/>
</dbReference>
<dbReference type="AlphaFoldDB" id="A0A8S4BTK4"/>
<feature type="binding site" evidence="6">
    <location>
        <begin position="152"/>
        <end position="156"/>
    </location>
    <ligand>
        <name>NADP(+)</name>
        <dbReference type="ChEBI" id="CHEBI:58349"/>
    </ligand>
</feature>
<dbReference type="EC" id="1.1.1.100" evidence="2"/>
<dbReference type="PROSITE" id="PS00061">
    <property type="entry name" value="ADH_SHORT"/>
    <property type="match status" value="1"/>
</dbReference>
<feature type="binding site" evidence="6">
    <location>
        <position position="185"/>
    </location>
    <ligand>
        <name>NADP(+)</name>
        <dbReference type="ChEBI" id="CHEBI:58349"/>
    </ligand>
</feature>
<dbReference type="EMBL" id="CAJVAF010000029">
    <property type="protein sequence ID" value="CAG7589206.1"/>
    <property type="molecule type" value="Genomic_DNA"/>
</dbReference>
<accession>A0A8S4BTK4</accession>
<reference evidence="8" key="1">
    <citation type="submission" date="2021-06" db="EMBL/GenBank/DDBJ databases">
        <authorList>
            <person name="Nardi T."/>
            <person name="Nardi T."/>
        </authorList>
    </citation>
    <scope>NUCLEOTIDE SEQUENCE</scope>
</reference>